<dbReference type="Proteomes" id="UP000184108">
    <property type="component" value="Unassembled WGS sequence"/>
</dbReference>
<evidence type="ECO:0000313" key="2">
    <source>
        <dbReference type="EMBL" id="SHE82218.1"/>
    </source>
</evidence>
<gene>
    <name evidence="2" type="ORF">SAMN02787073_1197</name>
</gene>
<evidence type="ECO:0000313" key="3">
    <source>
        <dbReference type="Proteomes" id="UP000184108"/>
    </source>
</evidence>
<sequence>MKKILLFLFLGAVGFTAYSCDNDDDVVVQNPVDYDTYSEAFDISPNFSMVTNNLYRFKDDFKKPLVESDVVLIYMQIGTDGGAPLWKLLPYTSYVPSSPNNEAVDYIYDFSKFGVTININSSATFSLTANPGYYQGKTFRVVTVPAKTGVSKSAVAPVDYSDYNSVIKYYNIDESRIQRKN</sequence>
<dbReference type="AlphaFoldDB" id="A0A1M4WLW3"/>
<feature type="chain" id="PRO_5011979414" description="DUF1735 domain-containing protein" evidence="1">
    <location>
        <begin position="20"/>
        <end position="181"/>
    </location>
</feature>
<accession>A0A1M4WLW3</accession>
<evidence type="ECO:0008006" key="4">
    <source>
        <dbReference type="Google" id="ProtNLM"/>
    </source>
</evidence>
<organism evidence="2 3">
    <name type="scientific">Chryseobacterium vrystaatense</name>
    <dbReference type="NCBI Taxonomy" id="307480"/>
    <lineage>
        <taxon>Bacteria</taxon>
        <taxon>Pseudomonadati</taxon>
        <taxon>Bacteroidota</taxon>
        <taxon>Flavobacteriia</taxon>
        <taxon>Flavobacteriales</taxon>
        <taxon>Weeksellaceae</taxon>
        <taxon>Chryseobacterium group</taxon>
        <taxon>Chryseobacterium</taxon>
    </lineage>
</organism>
<dbReference type="PROSITE" id="PS51257">
    <property type="entry name" value="PROKAR_LIPOPROTEIN"/>
    <property type="match status" value="1"/>
</dbReference>
<feature type="signal peptide" evidence="1">
    <location>
        <begin position="1"/>
        <end position="19"/>
    </location>
</feature>
<protein>
    <recommendedName>
        <fullName evidence="4">DUF1735 domain-containing protein</fullName>
    </recommendedName>
</protein>
<name>A0A1M4WLW3_9FLAO</name>
<evidence type="ECO:0000256" key="1">
    <source>
        <dbReference type="SAM" id="SignalP"/>
    </source>
</evidence>
<proteinExistence type="predicted"/>
<dbReference type="EMBL" id="FQVE01000001">
    <property type="protein sequence ID" value="SHE82218.1"/>
    <property type="molecule type" value="Genomic_DNA"/>
</dbReference>
<reference evidence="3" key="1">
    <citation type="submission" date="2016-11" db="EMBL/GenBank/DDBJ databases">
        <authorList>
            <person name="Varghese N."/>
            <person name="Submissions S."/>
        </authorList>
    </citation>
    <scope>NUCLEOTIDE SEQUENCE [LARGE SCALE GENOMIC DNA]</scope>
    <source>
        <strain evidence="3">YR203</strain>
    </source>
</reference>
<keyword evidence="1" id="KW-0732">Signal</keyword>
<dbReference type="RefSeq" id="WP_073171751.1">
    <property type="nucleotide sequence ID" value="NZ_FQVE01000001.1"/>
</dbReference>